<dbReference type="SMART" id="SM00513">
    <property type="entry name" value="SAP"/>
    <property type="match status" value="1"/>
</dbReference>
<proteinExistence type="inferred from homology"/>
<dbReference type="PANTHER" id="PTHR46551">
    <property type="entry name" value="SAP DOMAIN-CONTAINING RIBONUCLEOPROTEIN"/>
    <property type="match status" value="1"/>
</dbReference>
<organism evidence="5 6">
    <name type="scientific">Lachancea meyersii CBS 8951</name>
    <dbReference type="NCBI Taxonomy" id="1266667"/>
    <lineage>
        <taxon>Eukaryota</taxon>
        <taxon>Fungi</taxon>
        <taxon>Dikarya</taxon>
        <taxon>Ascomycota</taxon>
        <taxon>Saccharomycotina</taxon>
        <taxon>Saccharomycetes</taxon>
        <taxon>Saccharomycetales</taxon>
        <taxon>Saccharomycetaceae</taxon>
        <taxon>Lachancea</taxon>
    </lineage>
</organism>
<dbReference type="InterPro" id="IPR040746">
    <property type="entry name" value="THO1_MOS11_C"/>
</dbReference>
<feature type="compositionally biased region" description="Basic and acidic residues" evidence="3">
    <location>
        <begin position="88"/>
        <end position="102"/>
    </location>
</feature>
<dbReference type="OrthoDB" id="445357at2759"/>
<dbReference type="Gene3D" id="1.10.720.30">
    <property type="entry name" value="SAP domain"/>
    <property type="match status" value="1"/>
</dbReference>
<dbReference type="SUPFAM" id="SSF68906">
    <property type="entry name" value="SAP domain"/>
    <property type="match status" value="1"/>
</dbReference>
<dbReference type="Pfam" id="PF18592">
    <property type="entry name" value="Tho1_MOS11_C"/>
    <property type="match status" value="1"/>
</dbReference>
<keyword evidence="1" id="KW-0597">Phosphoprotein</keyword>
<feature type="region of interest" description="Disordered" evidence="3">
    <location>
        <begin position="42"/>
        <end position="131"/>
    </location>
</feature>
<accession>A0A1G4JXT7</accession>
<evidence type="ECO:0000256" key="3">
    <source>
        <dbReference type="SAM" id="MobiDB-lite"/>
    </source>
</evidence>
<dbReference type="EMBL" id="LT598477">
    <property type="protein sequence ID" value="SCU95867.1"/>
    <property type="molecule type" value="Genomic_DNA"/>
</dbReference>
<protein>
    <submittedName>
        <fullName evidence="5">LAME_0F13828g1_1</fullName>
    </submittedName>
</protein>
<evidence type="ECO:0000313" key="6">
    <source>
        <dbReference type="Proteomes" id="UP000191144"/>
    </source>
</evidence>
<sequence>MAAYAQQTVKLLQKELESRKLSTNGIKKDLIARLEANDAEKLQKTLVHEQDEKKEEEPIEAPKNVQDPSEEQVETNASSTTQVQTSQRGEKPAVTPKDHTPIDEISPAVEMVAASESEPEQKTKTFTPEEAKTKALEHLQVKLRRAQKFADDQSTIDSLQRQIARIQKFGLDQTTQLALELGLGKGPQNTIARRGNKKSQRKSPKNKR</sequence>
<reference evidence="6" key="1">
    <citation type="submission" date="2016-03" db="EMBL/GenBank/DDBJ databases">
        <authorList>
            <person name="Devillers Hugo."/>
        </authorList>
    </citation>
    <scope>NUCLEOTIDE SEQUENCE [LARGE SCALE GENOMIC DNA]</scope>
</reference>
<dbReference type="Pfam" id="PF02037">
    <property type="entry name" value="SAP"/>
    <property type="match status" value="1"/>
</dbReference>
<dbReference type="InterPro" id="IPR003034">
    <property type="entry name" value="SAP_dom"/>
</dbReference>
<name>A0A1G4JXT7_9SACH</name>
<dbReference type="InterPro" id="IPR052240">
    <property type="entry name" value="SAP_domain_ribonucleoprotein"/>
</dbReference>
<feature type="compositionally biased region" description="Polar residues" evidence="3">
    <location>
        <begin position="74"/>
        <end position="87"/>
    </location>
</feature>
<dbReference type="AlphaFoldDB" id="A0A1G4JXT7"/>
<dbReference type="PANTHER" id="PTHR46551:SF1">
    <property type="entry name" value="SAP DOMAIN-CONTAINING RIBONUCLEOPROTEIN"/>
    <property type="match status" value="1"/>
</dbReference>
<dbReference type="Proteomes" id="UP000191144">
    <property type="component" value="Chromosome F"/>
</dbReference>
<feature type="region of interest" description="Disordered" evidence="3">
    <location>
        <begin position="183"/>
        <end position="208"/>
    </location>
</feature>
<comment type="similarity">
    <text evidence="2">Belongs to the SAP domain-containing ribonucleoprotein family.</text>
</comment>
<dbReference type="InterPro" id="IPR036361">
    <property type="entry name" value="SAP_dom_sf"/>
</dbReference>
<evidence type="ECO:0000256" key="2">
    <source>
        <dbReference type="ARBA" id="ARBA00046328"/>
    </source>
</evidence>
<feature type="compositionally biased region" description="Basic residues" evidence="3">
    <location>
        <begin position="194"/>
        <end position="208"/>
    </location>
</feature>
<evidence type="ECO:0000256" key="1">
    <source>
        <dbReference type="ARBA" id="ARBA00022553"/>
    </source>
</evidence>
<dbReference type="GO" id="GO:0005634">
    <property type="term" value="C:nucleus"/>
    <property type="evidence" value="ECO:0007669"/>
    <property type="project" value="TreeGrafter"/>
</dbReference>
<feature type="compositionally biased region" description="Basic and acidic residues" evidence="3">
    <location>
        <begin position="119"/>
        <end position="131"/>
    </location>
</feature>
<evidence type="ECO:0000313" key="5">
    <source>
        <dbReference type="EMBL" id="SCU95867.1"/>
    </source>
</evidence>
<dbReference type="GO" id="GO:0016973">
    <property type="term" value="P:poly(A)+ mRNA export from nucleus"/>
    <property type="evidence" value="ECO:0007669"/>
    <property type="project" value="TreeGrafter"/>
</dbReference>
<feature type="domain" description="SAP" evidence="4">
    <location>
        <begin position="4"/>
        <end position="38"/>
    </location>
</feature>
<gene>
    <name evidence="5" type="ORF">LAME_0F13828G</name>
</gene>
<feature type="compositionally biased region" description="Basic and acidic residues" evidence="3">
    <location>
        <begin position="42"/>
        <end position="56"/>
    </location>
</feature>
<keyword evidence="6" id="KW-1185">Reference proteome</keyword>
<evidence type="ECO:0000259" key="4">
    <source>
        <dbReference type="SMART" id="SM00513"/>
    </source>
</evidence>